<feature type="region of interest" description="Disordered" evidence="1">
    <location>
        <begin position="1"/>
        <end position="34"/>
    </location>
</feature>
<accession>A0A1Y0IC92</accession>
<evidence type="ECO:0000313" key="3">
    <source>
        <dbReference type="Proteomes" id="UP000196027"/>
    </source>
</evidence>
<keyword evidence="3" id="KW-1185">Reference proteome</keyword>
<dbReference type="KEGG" id="ome:OLMES_3850"/>
<dbReference type="RefSeq" id="WP_157678386.1">
    <property type="nucleotide sequence ID" value="NZ_CP021425.1"/>
</dbReference>
<evidence type="ECO:0000256" key="1">
    <source>
        <dbReference type="SAM" id="MobiDB-lite"/>
    </source>
</evidence>
<organism evidence="2 3">
    <name type="scientific">Oleiphilus messinensis</name>
    <dbReference type="NCBI Taxonomy" id="141451"/>
    <lineage>
        <taxon>Bacteria</taxon>
        <taxon>Pseudomonadati</taxon>
        <taxon>Pseudomonadota</taxon>
        <taxon>Gammaproteobacteria</taxon>
        <taxon>Oceanospirillales</taxon>
        <taxon>Oleiphilaceae</taxon>
        <taxon>Oleiphilus</taxon>
    </lineage>
</organism>
<dbReference type="EMBL" id="CP021425">
    <property type="protein sequence ID" value="ARU57870.1"/>
    <property type="molecule type" value="Genomic_DNA"/>
</dbReference>
<name>A0A1Y0IC92_9GAMM</name>
<reference evidence="2 3" key="1">
    <citation type="submission" date="2017-05" db="EMBL/GenBank/DDBJ databases">
        <title>Genomic insights into alkan degradation activity of Oleiphilus messinensis.</title>
        <authorList>
            <person name="Kozyavkin S.A."/>
            <person name="Slesarev A.I."/>
            <person name="Golyshin P.N."/>
            <person name="Korzhenkov A."/>
            <person name="Golyshina O.N."/>
            <person name="Toshchakov S.V."/>
        </authorList>
    </citation>
    <scope>NUCLEOTIDE SEQUENCE [LARGE SCALE GENOMIC DNA]</scope>
    <source>
        <strain evidence="2 3">ME102</strain>
    </source>
</reference>
<evidence type="ECO:0000313" key="2">
    <source>
        <dbReference type="EMBL" id="ARU57870.1"/>
    </source>
</evidence>
<sequence>MSLAKAKTGQNHSRSPLLSHLFGRKTALSRKTGATRAPIEWEMSAKDALRVNYAQAD</sequence>
<dbReference type="AlphaFoldDB" id="A0A1Y0IC92"/>
<proteinExistence type="predicted"/>
<dbReference type="Proteomes" id="UP000196027">
    <property type="component" value="Chromosome"/>
</dbReference>
<gene>
    <name evidence="2" type="ORF">OLMES_3850</name>
</gene>
<protein>
    <submittedName>
        <fullName evidence="2">Uncharacterized protein</fullName>
    </submittedName>
</protein>